<evidence type="ECO:0000313" key="3">
    <source>
        <dbReference type="EMBL" id="RJE89456.1"/>
    </source>
</evidence>
<protein>
    <submittedName>
        <fullName evidence="3">PepSY domain-containing protein</fullName>
    </submittedName>
</protein>
<reference evidence="4" key="1">
    <citation type="submission" date="2018-09" db="EMBL/GenBank/DDBJ databases">
        <title>Acidovorax cavernicola nov. sp. isolated from Gruta de las Maravillas (Aracena, Spain).</title>
        <authorList>
            <person name="Jurado V."/>
            <person name="Gutierrez-Patricio S."/>
            <person name="Gonzalez-Pimentel J.L."/>
            <person name="Miller A.Z."/>
            <person name="Laiz L."/>
            <person name="Saiz-Jimenez C."/>
        </authorList>
    </citation>
    <scope>NUCLEOTIDE SEQUENCE [LARGE SCALE GENOMIC DNA]</scope>
    <source>
        <strain evidence="4">1011MAR3C25</strain>
    </source>
</reference>
<evidence type="ECO:0000313" key="4">
    <source>
        <dbReference type="Proteomes" id="UP000284202"/>
    </source>
</evidence>
<gene>
    <name evidence="3" type="ORF">D3P04_02165</name>
</gene>
<evidence type="ECO:0000259" key="2">
    <source>
        <dbReference type="Pfam" id="PF13670"/>
    </source>
</evidence>
<feature type="chain" id="PRO_5019239051" evidence="1">
    <location>
        <begin position="22"/>
        <end position="83"/>
    </location>
</feature>
<keyword evidence="4" id="KW-1185">Reference proteome</keyword>
<evidence type="ECO:0000256" key="1">
    <source>
        <dbReference type="SAM" id="SignalP"/>
    </source>
</evidence>
<feature type="domain" description="PepSY" evidence="2">
    <location>
        <begin position="6"/>
        <end position="79"/>
    </location>
</feature>
<name>A0A418T8K8_9RHOB</name>
<feature type="signal peptide" evidence="1">
    <location>
        <begin position="1"/>
        <end position="21"/>
    </location>
</feature>
<proteinExistence type="predicted"/>
<dbReference type="Pfam" id="PF13670">
    <property type="entry name" value="PepSY_2"/>
    <property type="match status" value="1"/>
</dbReference>
<organism evidence="3 4">
    <name type="scientific">Paracoccus onubensis</name>
    <dbReference type="NCBI Taxonomy" id="1675788"/>
    <lineage>
        <taxon>Bacteria</taxon>
        <taxon>Pseudomonadati</taxon>
        <taxon>Pseudomonadota</taxon>
        <taxon>Alphaproteobacteria</taxon>
        <taxon>Rhodobacterales</taxon>
        <taxon>Paracoccaceae</taxon>
        <taxon>Paracoccus</taxon>
    </lineage>
</organism>
<comment type="caution">
    <text evidence="3">The sequence shown here is derived from an EMBL/GenBank/DDBJ whole genome shotgun (WGS) entry which is preliminary data.</text>
</comment>
<dbReference type="AlphaFoldDB" id="A0A418T8K8"/>
<keyword evidence="1" id="KW-0732">Signal</keyword>
<dbReference type="InterPro" id="IPR025711">
    <property type="entry name" value="PepSY"/>
</dbReference>
<dbReference type="RefSeq" id="WP_119745415.1">
    <property type="nucleotide sequence ID" value="NZ_QZCG01000001.1"/>
</dbReference>
<dbReference type="EMBL" id="QZCG01000001">
    <property type="protein sequence ID" value="RJE89456.1"/>
    <property type="molecule type" value="Genomic_DNA"/>
</dbReference>
<dbReference type="OrthoDB" id="7874200at2"/>
<accession>A0A418T8K8</accession>
<dbReference type="Proteomes" id="UP000284202">
    <property type="component" value="Unassembled WGS sequence"/>
</dbReference>
<sequence length="83" mass="8976">MKYLALTLLALGAAASSPAIAQQKPLRPLSETVLSFEKRGYVVTSAEDDGRTHEIEAIAPDNRRIEAVIEAATGEVLEERPDN</sequence>